<dbReference type="VEuPathDB" id="TriTrypDB:TcCLB.511589.209"/>
<evidence type="ECO:0000313" key="2">
    <source>
        <dbReference type="Proteomes" id="UP000246121"/>
    </source>
</evidence>
<gene>
    <name evidence="1" type="ORF">C4B63_39g335</name>
</gene>
<dbReference type="VEuPathDB" id="TriTrypDB:BCY84_19816"/>
<dbReference type="VEuPathDB" id="TriTrypDB:TcCL_NonESM03934"/>
<name>A0A2V2V7E8_TRYCR</name>
<dbReference type="Proteomes" id="UP000246121">
    <property type="component" value="Unassembled WGS sequence"/>
</dbReference>
<reference evidence="1 2" key="1">
    <citation type="journal article" date="2018" name="Microb. Genom.">
        <title>Expanding an expanded genome: long-read sequencing of Trypanosoma cruzi.</title>
        <authorList>
            <person name="Berna L."/>
            <person name="Rodriguez M."/>
            <person name="Chiribao M.L."/>
            <person name="Parodi-Talice A."/>
            <person name="Pita S."/>
            <person name="Rijo G."/>
            <person name="Alvarez-Valin F."/>
            <person name="Robello C."/>
        </authorList>
    </citation>
    <scope>NUCLEOTIDE SEQUENCE [LARGE SCALE GENOMIC DNA]</scope>
    <source>
        <strain evidence="1 2">Dm28c</strain>
    </source>
</reference>
<dbReference type="VEuPathDB" id="TriTrypDB:Tc_MARK_7825"/>
<comment type="caution">
    <text evidence="1">The sequence shown here is derived from an EMBL/GenBank/DDBJ whole genome shotgun (WGS) entry which is preliminary data.</text>
</comment>
<accession>A0A2V2V7E8</accession>
<protein>
    <submittedName>
        <fullName evidence="1">Uncharacterized protein</fullName>
    </submittedName>
</protein>
<sequence length="148" mass="16402">MCIALGIVAEDDEAWRIASEAVAAEKEPVFSGNNGPFVDVWFGEQKLFGLVQRVAPNDFVQVAQECGEKSDDAAATLRMRVTHNVSFVLHLSSVPHALLQARGAPEDKFVNFMQLVVDYASLLRRGMKDEFLGVDPESDAEYIRFTPQ</sequence>
<dbReference type="VEuPathDB" id="TriTrypDB:TcG_06257"/>
<organism evidence="1 2">
    <name type="scientific">Trypanosoma cruzi</name>
    <dbReference type="NCBI Taxonomy" id="5693"/>
    <lineage>
        <taxon>Eukaryota</taxon>
        <taxon>Discoba</taxon>
        <taxon>Euglenozoa</taxon>
        <taxon>Kinetoplastea</taxon>
        <taxon>Metakinetoplastina</taxon>
        <taxon>Trypanosomatida</taxon>
        <taxon>Trypanosomatidae</taxon>
        <taxon>Trypanosoma</taxon>
        <taxon>Schizotrypanum</taxon>
    </lineage>
</organism>
<proteinExistence type="predicted"/>
<dbReference type="VEuPathDB" id="TriTrypDB:TcBrA4_0023980"/>
<evidence type="ECO:0000313" key="1">
    <source>
        <dbReference type="EMBL" id="PWU92181.1"/>
    </source>
</evidence>
<dbReference type="VEuPathDB" id="TriTrypDB:C3747_38g1397c"/>
<dbReference type="VEuPathDB" id="TriTrypDB:C4B63_39g335"/>
<dbReference type="AlphaFoldDB" id="A0A2V2V7E8"/>
<dbReference type="EMBL" id="PRFA01000039">
    <property type="protein sequence ID" value="PWU92181.1"/>
    <property type="molecule type" value="Genomic_DNA"/>
</dbReference>
<dbReference type="VEuPathDB" id="TriTrypDB:TcCLB.511229.60"/>